<dbReference type="Pfam" id="PF07963">
    <property type="entry name" value="N_methyl"/>
    <property type="match status" value="1"/>
</dbReference>
<reference evidence="6 7" key="1">
    <citation type="submission" date="2022-11" db="EMBL/GenBank/DDBJ databases">
        <title>Deinococcus ZS9-10, Low Temperature and Draught-tolerating, UV-resistant Bacteria from Continental Antarctica.</title>
        <authorList>
            <person name="Cheng L."/>
        </authorList>
    </citation>
    <scope>NUCLEOTIDE SEQUENCE [LARGE SCALE GENOMIC DNA]</scope>
    <source>
        <strain evidence="6 7">ZS9-10</strain>
    </source>
</reference>
<accession>A0ABU4DR88</accession>
<keyword evidence="4" id="KW-0998">Cell outer membrane</keyword>
<feature type="transmembrane region" description="Helical" evidence="5">
    <location>
        <begin position="12"/>
        <end position="35"/>
    </location>
</feature>
<name>A0ABU4DR88_9DEIO</name>
<evidence type="ECO:0000256" key="3">
    <source>
        <dbReference type="ARBA" id="ARBA00022764"/>
    </source>
</evidence>
<evidence type="ECO:0000256" key="1">
    <source>
        <dbReference type="ARBA" id="ARBA00004203"/>
    </source>
</evidence>
<evidence type="ECO:0000313" key="6">
    <source>
        <dbReference type="EMBL" id="MDV6374594.1"/>
    </source>
</evidence>
<organism evidence="6 7">
    <name type="scientific">Deinococcus arenicola</name>
    <dbReference type="NCBI Taxonomy" id="2994950"/>
    <lineage>
        <taxon>Bacteria</taxon>
        <taxon>Thermotogati</taxon>
        <taxon>Deinococcota</taxon>
        <taxon>Deinococci</taxon>
        <taxon>Deinococcales</taxon>
        <taxon>Deinococcaceae</taxon>
        <taxon>Deinococcus</taxon>
    </lineage>
</organism>
<evidence type="ECO:0000256" key="5">
    <source>
        <dbReference type="SAM" id="Phobius"/>
    </source>
</evidence>
<dbReference type="RefSeq" id="WP_317639915.1">
    <property type="nucleotide sequence ID" value="NZ_JAPMIV010000012.1"/>
</dbReference>
<dbReference type="SUPFAM" id="SSF54523">
    <property type="entry name" value="Pili subunits"/>
    <property type="match status" value="1"/>
</dbReference>
<dbReference type="NCBIfam" id="TIGR02532">
    <property type="entry name" value="IV_pilin_GFxxxE"/>
    <property type="match status" value="1"/>
</dbReference>
<dbReference type="InterPro" id="IPR045584">
    <property type="entry name" value="Pilin-like"/>
</dbReference>
<comment type="subcellular location">
    <subcellularLocation>
        <location evidence="1">Cell outer membrane</location>
        <topology evidence="1">Single-pass membrane protein</topology>
    </subcellularLocation>
    <subcellularLocation>
        <location evidence="2">Periplasm</location>
    </subcellularLocation>
</comment>
<sequence>MNWPVRRQTAGFTLVELLIGMALMGIVMMALLAFFTQGTRISAQSSSRADMQQEVLNAQQLIAGKLKGAWYVYPPLASSTDVWSLTGTNLTKNPVSNNNTWKTAVAITPNQPLLAMILPPDTVGGVYSFIAYYPVKRSDWIGGVTAGSSKDPGVDASNANTWVLAEYRATMPTGFSDVYPPAVPPPMPTGSQSNILSDYVAPTIVTAGFTTAASTYTMFTYTLDSMGTVRGVTLNLATTRQTSGTTLRLPNATDEYTISVFPTNLGKVAVN</sequence>
<gene>
    <name evidence="6" type="ORF">ORD21_08325</name>
</gene>
<keyword evidence="5" id="KW-1133">Transmembrane helix</keyword>
<evidence type="ECO:0000256" key="2">
    <source>
        <dbReference type="ARBA" id="ARBA00004418"/>
    </source>
</evidence>
<dbReference type="EMBL" id="JAPMIV010000012">
    <property type="protein sequence ID" value="MDV6374594.1"/>
    <property type="molecule type" value="Genomic_DNA"/>
</dbReference>
<dbReference type="Proteomes" id="UP001276150">
    <property type="component" value="Unassembled WGS sequence"/>
</dbReference>
<evidence type="ECO:0000256" key="4">
    <source>
        <dbReference type="ARBA" id="ARBA00023237"/>
    </source>
</evidence>
<evidence type="ECO:0000313" key="7">
    <source>
        <dbReference type="Proteomes" id="UP001276150"/>
    </source>
</evidence>
<dbReference type="PROSITE" id="PS00409">
    <property type="entry name" value="PROKAR_NTER_METHYL"/>
    <property type="match status" value="1"/>
</dbReference>
<proteinExistence type="predicted"/>
<keyword evidence="5" id="KW-0472">Membrane</keyword>
<keyword evidence="3" id="KW-0574">Periplasm</keyword>
<keyword evidence="5" id="KW-0812">Transmembrane</keyword>
<comment type="caution">
    <text evidence="6">The sequence shown here is derived from an EMBL/GenBank/DDBJ whole genome shotgun (WGS) entry which is preliminary data.</text>
</comment>
<dbReference type="InterPro" id="IPR012902">
    <property type="entry name" value="N_methyl_site"/>
</dbReference>
<keyword evidence="7" id="KW-1185">Reference proteome</keyword>
<protein>
    <submittedName>
        <fullName evidence="6">Prepilin-type N-terminal cleavage/methylation domain-containing protein</fullName>
    </submittedName>
</protein>